<dbReference type="AlphaFoldDB" id="A0A2A9M6N4"/>
<feature type="compositionally biased region" description="Basic and acidic residues" evidence="11">
    <location>
        <begin position="877"/>
        <end position="887"/>
    </location>
</feature>
<organism evidence="14 15">
    <name type="scientific">Besnoitia besnoiti</name>
    <name type="common">Apicomplexan protozoan</name>
    <dbReference type="NCBI Taxonomy" id="94643"/>
    <lineage>
        <taxon>Eukaryota</taxon>
        <taxon>Sar</taxon>
        <taxon>Alveolata</taxon>
        <taxon>Apicomplexa</taxon>
        <taxon>Conoidasida</taxon>
        <taxon>Coccidia</taxon>
        <taxon>Eucoccidiorida</taxon>
        <taxon>Eimeriorina</taxon>
        <taxon>Sarcocystidae</taxon>
        <taxon>Besnoitia</taxon>
    </lineage>
</organism>
<feature type="region of interest" description="Disordered" evidence="11">
    <location>
        <begin position="560"/>
        <end position="579"/>
    </location>
</feature>
<comment type="subcellular location">
    <subcellularLocation>
        <location evidence="1 10">Endoplasmic reticulum membrane</location>
        <topology evidence="1 10">Multi-pass membrane protein</topology>
    </subcellularLocation>
</comment>
<dbReference type="GO" id="GO:0005525">
    <property type="term" value="F:GTP binding"/>
    <property type="evidence" value="ECO:0007669"/>
    <property type="project" value="UniProtKB-UniRule"/>
</dbReference>
<evidence type="ECO:0000256" key="6">
    <source>
        <dbReference type="ARBA" id="ARBA00022989"/>
    </source>
</evidence>
<dbReference type="InterPro" id="IPR027417">
    <property type="entry name" value="P-loop_NTPase"/>
</dbReference>
<dbReference type="PANTHER" id="PTHR45923:SF2">
    <property type="entry name" value="PROTEIN SEY1"/>
    <property type="match status" value="1"/>
</dbReference>
<keyword evidence="6 10" id="KW-1133">Transmembrane helix</keyword>
<dbReference type="Pfam" id="PF05879">
    <property type="entry name" value="RHD3_GTPase"/>
    <property type="match status" value="1"/>
</dbReference>
<evidence type="ECO:0000256" key="12">
    <source>
        <dbReference type="SAM" id="Phobius"/>
    </source>
</evidence>
<feature type="topological domain" description="Cytoplasmic" evidence="10">
    <location>
        <begin position="791"/>
        <end position="887"/>
    </location>
</feature>
<comment type="similarity">
    <text evidence="10">Belongs to the TRAFAC class dynamin-like GTPase superfamily. GB1/RHD3 GTPase family. RHD3 subfamily.</text>
</comment>
<dbReference type="InterPro" id="IPR030386">
    <property type="entry name" value="G_GB1_RHD3_dom"/>
</dbReference>
<feature type="topological domain" description="Cytoplasmic" evidence="10">
    <location>
        <begin position="1"/>
        <end position="745"/>
    </location>
</feature>
<feature type="region of interest" description="Disordered" evidence="11">
    <location>
        <begin position="831"/>
        <end position="887"/>
    </location>
</feature>
<evidence type="ECO:0000256" key="4">
    <source>
        <dbReference type="ARBA" id="ARBA00022801"/>
    </source>
</evidence>
<feature type="compositionally biased region" description="Low complexity" evidence="11">
    <location>
        <begin position="560"/>
        <end position="569"/>
    </location>
</feature>
<dbReference type="VEuPathDB" id="ToxoDB:BESB_033150"/>
<feature type="binding site" evidence="10">
    <location>
        <begin position="62"/>
        <end position="69"/>
    </location>
    <ligand>
        <name>GTP</name>
        <dbReference type="ChEBI" id="CHEBI:37565"/>
    </ligand>
</feature>
<evidence type="ECO:0000256" key="7">
    <source>
        <dbReference type="ARBA" id="ARBA00023134"/>
    </source>
</evidence>
<evidence type="ECO:0000313" key="15">
    <source>
        <dbReference type="Proteomes" id="UP000224006"/>
    </source>
</evidence>
<comment type="caution">
    <text evidence="14">The sequence shown here is derived from an EMBL/GenBank/DDBJ whole genome shotgun (WGS) entry which is preliminary data.</text>
</comment>
<dbReference type="RefSeq" id="XP_029215051.1">
    <property type="nucleotide sequence ID" value="XM_029361903.1"/>
</dbReference>
<dbReference type="InterPro" id="IPR008803">
    <property type="entry name" value="RHD3/Sey1"/>
</dbReference>
<dbReference type="GO" id="GO:0005789">
    <property type="term" value="C:endoplasmic reticulum membrane"/>
    <property type="evidence" value="ECO:0007669"/>
    <property type="project" value="UniProtKB-SubCell"/>
</dbReference>
<dbReference type="STRING" id="94643.A0A2A9M6N4"/>
<comment type="function">
    <text evidence="10">Probable GTP-binding protein that may be involved in cell development.</text>
</comment>
<evidence type="ECO:0000256" key="1">
    <source>
        <dbReference type="ARBA" id="ARBA00004477"/>
    </source>
</evidence>
<dbReference type="GeneID" id="40308296"/>
<dbReference type="KEGG" id="bbes:BESB_033150"/>
<evidence type="ECO:0000259" key="13">
    <source>
        <dbReference type="PROSITE" id="PS51715"/>
    </source>
</evidence>
<keyword evidence="2 10" id="KW-0812">Transmembrane</keyword>
<dbReference type="HAMAP" id="MF_03109">
    <property type="entry name" value="Sey1"/>
    <property type="match status" value="1"/>
</dbReference>
<keyword evidence="3 10" id="KW-0547">Nucleotide-binding</keyword>
<sequence length="887" mass="98039">MALQETATTTPGGAKKGEVLDGGQLVQIIDYDGDIVADIGAWMKKQHVADAGFNYNVITILGSQSSGKSSLMNALFDCNFQVMDHIHGHSQTTKGIWLGRDGLSAAADSRARPCLVVDVEGIDSRERGEDRQTFEHRSALFALALADCLVINVWYHSLGNFTASGYGLLKTVMEVNLELFAQERNTPRTILLFAVRDWAEVMTPLETVKQKIAREYVERIWNEIQKPPAFEHSMPYDLFDFQVFGLAHKFMNPQQFDKDVEVLRQTWMTSLRPARYSRQVPADGFAHYATSIWEVIKQQEHLNIPNQKEMLAIYRCQEIKAQALAGLTAEVAAMNAKIQKKEVDAPQFSQWLSVLAASAVAEYLEHASRYQADVCRRVKAELLEGLTAVAQPLVDSLLSNTRDSIARDFSEELMSSFAAAKGDPPITLSGQAVLDAWSGYNEGTAELLRDAQRRFLAVADACGAKLPDGSQLAFATDLVLDGMTRVLSKDVEAVREKQQAQLVALLQKTCDGKLVGVSDSLASREFSPEKFWELCRVKTAAAAEECFTLFRKAHIGLASSSSSSTSLTSPRKRARETSEEDSFRVQCRVLALMQLRKQMQSIVANVHVFILDRFQTFFSYDPNDQPRQWEALTPDQLQKIFVEAKEQALVLVPTFACMRLHPLSISTASLLPAAAESSPADFLDRPEFSAAEREELAPLPAQFFAPLLDALQAQTARQKTLRQMQQMCRDAQALQQGKGTVSWRSVPLWGWLLLLALGWNELAAVLQFLTGNWIFFPIFLVALAAAAAAVFTGNVQVALASLQHFLLLAKTVALPVARELLVKALNAVDPQPAAPRRTERDSRGSPRGAAATVEELKRPQDLPPKTGAASSPPRAEASPRSRESESM</sequence>
<evidence type="ECO:0000256" key="5">
    <source>
        <dbReference type="ARBA" id="ARBA00022824"/>
    </source>
</evidence>
<evidence type="ECO:0000256" key="9">
    <source>
        <dbReference type="ARBA" id="ARBA00029381"/>
    </source>
</evidence>
<gene>
    <name evidence="14" type="ORF">BESB_033150</name>
</gene>
<keyword evidence="15" id="KW-1185">Reference proteome</keyword>
<dbReference type="EC" id="3.6.5.-" evidence="10"/>
<dbReference type="PANTHER" id="PTHR45923">
    <property type="entry name" value="PROTEIN SEY1"/>
    <property type="match status" value="1"/>
</dbReference>
<evidence type="ECO:0000256" key="11">
    <source>
        <dbReference type="SAM" id="MobiDB-lite"/>
    </source>
</evidence>
<dbReference type="EMBL" id="NWUJ01000018">
    <property type="protein sequence ID" value="PFH31042.1"/>
    <property type="molecule type" value="Genomic_DNA"/>
</dbReference>
<dbReference type="GO" id="GO:0003924">
    <property type="term" value="F:GTPase activity"/>
    <property type="evidence" value="ECO:0007669"/>
    <property type="project" value="UniProtKB-UniRule"/>
</dbReference>
<protein>
    <recommendedName>
        <fullName evidence="10">Protein SEY1 homolog</fullName>
        <ecNumber evidence="10">3.6.5.-</ecNumber>
    </recommendedName>
</protein>
<evidence type="ECO:0000256" key="3">
    <source>
        <dbReference type="ARBA" id="ARBA00022741"/>
    </source>
</evidence>
<dbReference type="OrthoDB" id="1597724at2759"/>
<name>A0A2A9M6N4_BESBE</name>
<keyword evidence="5 10" id="KW-0256">Endoplasmic reticulum</keyword>
<feature type="transmembrane region" description="Helical" evidence="12">
    <location>
        <begin position="773"/>
        <end position="791"/>
    </location>
</feature>
<dbReference type="PROSITE" id="PS51715">
    <property type="entry name" value="G_GB1_RHD3"/>
    <property type="match status" value="1"/>
</dbReference>
<comment type="function">
    <text evidence="9">Probable GTP-binding protein involved in generating and maintaining the structure of the tubular endoplasmic reticulum network.</text>
</comment>
<feature type="topological domain" description="Lumenal" evidence="10">
    <location>
        <begin position="767"/>
        <end position="769"/>
    </location>
</feature>
<dbReference type="Proteomes" id="UP000224006">
    <property type="component" value="Unassembled WGS sequence"/>
</dbReference>
<dbReference type="Gene3D" id="3.40.50.300">
    <property type="entry name" value="P-loop containing nucleotide triphosphate hydrolases"/>
    <property type="match status" value="1"/>
</dbReference>
<keyword evidence="4 10" id="KW-0378">Hydrolase</keyword>
<evidence type="ECO:0000256" key="8">
    <source>
        <dbReference type="ARBA" id="ARBA00023136"/>
    </source>
</evidence>
<keyword evidence="7 10" id="KW-0342">GTP-binding</keyword>
<evidence type="ECO:0000313" key="14">
    <source>
        <dbReference type="EMBL" id="PFH31042.1"/>
    </source>
</evidence>
<keyword evidence="8 10" id="KW-0472">Membrane</keyword>
<dbReference type="GO" id="GO:0016320">
    <property type="term" value="P:endoplasmic reticulum membrane fusion"/>
    <property type="evidence" value="ECO:0007669"/>
    <property type="project" value="TreeGrafter"/>
</dbReference>
<dbReference type="Pfam" id="PF20428">
    <property type="entry name" value="Sey1_3HB"/>
    <property type="match status" value="1"/>
</dbReference>
<feature type="domain" description="GB1/RHD3-type G" evidence="13">
    <location>
        <begin position="52"/>
        <end position="289"/>
    </location>
</feature>
<dbReference type="CDD" id="cd01851">
    <property type="entry name" value="GBP"/>
    <property type="match status" value="1"/>
</dbReference>
<reference evidence="14 15" key="1">
    <citation type="submission" date="2017-09" db="EMBL/GenBank/DDBJ databases">
        <title>Genome sequencing of Besnoitia besnoiti strain Bb-Ger1.</title>
        <authorList>
            <person name="Schares G."/>
            <person name="Venepally P."/>
            <person name="Lorenzi H.A."/>
        </authorList>
    </citation>
    <scope>NUCLEOTIDE SEQUENCE [LARGE SCALE GENOMIC DNA]</scope>
    <source>
        <strain evidence="14 15">Bb-Ger1</strain>
    </source>
</reference>
<evidence type="ECO:0000256" key="2">
    <source>
        <dbReference type="ARBA" id="ARBA00022692"/>
    </source>
</evidence>
<dbReference type="FunFam" id="3.40.50.300:FF:000727">
    <property type="entry name" value="Protein SEY1 homolog"/>
    <property type="match status" value="1"/>
</dbReference>
<proteinExistence type="inferred from homology"/>
<dbReference type="SUPFAM" id="SSF52540">
    <property type="entry name" value="P-loop containing nucleoside triphosphate hydrolases"/>
    <property type="match status" value="1"/>
</dbReference>
<accession>A0A2A9M6N4</accession>
<dbReference type="InterPro" id="IPR046758">
    <property type="entry name" value="Sey1/RHD3-like_3HB"/>
</dbReference>
<evidence type="ECO:0000256" key="10">
    <source>
        <dbReference type="HAMAP-Rule" id="MF_03109"/>
    </source>
</evidence>